<keyword evidence="1" id="KW-0812">Transmembrane</keyword>
<sequence>MEKIPVSAFLLLVALSYTLARDTTVKPGAKKDTKDSRPKLPQTLSRGRSQLLVGFQLLLNWKRFPLSWCLNLVLTWCQVIFGCVPSRLITVYNYFYFLQGFFFFFSIGSIIPVFTIAFQQLWV</sequence>
<evidence type="ECO:0000256" key="2">
    <source>
        <dbReference type="SAM" id="SignalP"/>
    </source>
</evidence>
<reference evidence="3" key="1">
    <citation type="submission" date="2007-10" db="EMBL/GenBank/DDBJ databases">
        <title>NEDO human cDNA sequencing project focused on splicing variants.</title>
        <authorList>
            <person name="Wakamatsu A."/>
            <person name="Yamamoto J."/>
            <person name="Kimura K."/>
            <person name="Ishii S."/>
            <person name="Watanabe K."/>
            <person name="Sugiyama A."/>
            <person name="Murakawa K."/>
            <person name="Kaida T."/>
            <person name="Tsuchiya K."/>
            <person name="Fukuzumi Y."/>
            <person name="Kumagai A."/>
            <person name="Oishi Y."/>
            <person name="Yamamoto S."/>
            <person name="Ono Y."/>
            <person name="Komori Y."/>
            <person name="Yamazaki M."/>
            <person name="Kisu Y."/>
            <person name="Nishikawa T."/>
            <person name="Sugano S."/>
            <person name="Nomura N."/>
            <person name="Isogai T."/>
        </authorList>
    </citation>
    <scope>NUCLEOTIDE SEQUENCE</scope>
    <source>
        <tissue evidence="3">Tongue</tissue>
    </source>
</reference>
<evidence type="ECO:0000313" key="3">
    <source>
        <dbReference type="EMBL" id="BAG59310.1"/>
    </source>
</evidence>
<dbReference type="AlphaFoldDB" id="B4DKU8"/>
<keyword evidence="1" id="KW-0472">Membrane</keyword>
<feature type="transmembrane region" description="Helical" evidence="1">
    <location>
        <begin position="65"/>
        <end position="84"/>
    </location>
</feature>
<evidence type="ECO:0000256" key="1">
    <source>
        <dbReference type="SAM" id="Phobius"/>
    </source>
</evidence>
<keyword evidence="1" id="KW-1133">Transmembrane helix</keyword>
<proteinExistence type="evidence at transcript level"/>
<name>B4DKU8_HUMAN</name>
<dbReference type="EMBL" id="AK296721">
    <property type="protein sequence ID" value="BAG59310.1"/>
    <property type="molecule type" value="mRNA"/>
</dbReference>
<feature type="chain" id="PRO_5002803106" evidence="2">
    <location>
        <begin position="21"/>
        <end position="123"/>
    </location>
</feature>
<dbReference type="PeptideAtlas" id="B4DKU8"/>
<protein>
    <submittedName>
        <fullName evidence="3">cDNA FLJ57522, weakly similar to Anterior gradient protein 2 homolog</fullName>
    </submittedName>
</protein>
<keyword evidence="2" id="KW-0732">Signal</keyword>
<feature type="signal peptide" evidence="2">
    <location>
        <begin position="1"/>
        <end position="20"/>
    </location>
</feature>
<accession>B4DKU8</accession>
<organism evidence="3">
    <name type="scientific">Homo sapiens</name>
    <name type="common">Human</name>
    <dbReference type="NCBI Taxonomy" id="9606"/>
    <lineage>
        <taxon>Eukaryota</taxon>
        <taxon>Metazoa</taxon>
        <taxon>Chordata</taxon>
        <taxon>Craniata</taxon>
        <taxon>Vertebrata</taxon>
        <taxon>Euteleostomi</taxon>
        <taxon>Mammalia</taxon>
        <taxon>Eutheria</taxon>
        <taxon>Euarchontoglires</taxon>
        <taxon>Primates</taxon>
        <taxon>Haplorrhini</taxon>
        <taxon>Catarrhini</taxon>
        <taxon>Hominidae</taxon>
        <taxon>Homo</taxon>
    </lineage>
</organism>
<feature type="transmembrane region" description="Helical" evidence="1">
    <location>
        <begin position="96"/>
        <end position="118"/>
    </location>
</feature>